<dbReference type="PANTHER" id="PTHR21963">
    <property type="entry name" value="PF6"/>
    <property type="match status" value="1"/>
</dbReference>
<protein>
    <submittedName>
        <fullName evidence="2">Uncharacterized protein</fullName>
    </submittedName>
</protein>
<feature type="non-terminal residue" evidence="2">
    <location>
        <position position="1"/>
    </location>
</feature>
<dbReference type="GO" id="GO:0003351">
    <property type="term" value="P:epithelial cilium movement involved in extracellular fluid movement"/>
    <property type="evidence" value="ECO:0007669"/>
    <property type="project" value="TreeGrafter"/>
</dbReference>
<sequence>ENAKSPKRPGKKSPEIQHSKDAIKIKKRGEDDDENKFVDDEPDDGAHFYFIVTGFHDPYLFQYLESIKVNVNCIIGISSQEQQDNIKPAIENKSGFPMLLDNDKREEIRRELRIFWRDLILLLQLQPDTSTLHDIARLDYEVSALIVPTDP</sequence>
<feature type="region of interest" description="Disordered" evidence="1">
    <location>
        <begin position="1"/>
        <end position="38"/>
    </location>
</feature>
<dbReference type="AlphaFoldDB" id="A0A0B7BVH1"/>
<dbReference type="GO" id="GO:1904158">
    <property type="term" value="P:axonemal central apparatus assembly"/>
    <property type="evidence" value="ECO:0007669"/>
    <property type="project" value="TreeGrafter"/>
</dbReference>
<organism evidence="2">
    <name type="scientific">Arion vulgaris</name>
    <dbReference type="NCBI Taxonomy" id="1028688"/>
    <lineage>
        <taxon>Eukaryota</taxon>
        <taxon>Metazoa</taxon>
        <taxon>Spiralia</taxon>
        <taxon>Lophotrochozoa</taxon>
        <taxon>Mollusca</taxon>
        <taxon>Gastropoda</taxon>
        <taxon>Heterobranchia</taxon>
        <taxon>Euthyneura</taxon>
        <taxon>Panpulmonata</taxon>
        <taxon>Eupulmonata</taxon>
        <taxon>Stylommatophora</taxon>
        <taxon>Helicina</taxon>
        <taxon>Arionoidea</taxon>
        <taxon>Arionidae</taxon>
        <taxon>Arion</taxon>
    </lineage>
</organism>
<dbReference type="InterPro" id="IPR026173">
    <property type="entry name" value="SPAG17"/>
</dbReference>
<name>A0A0B7BVH1_9EUPU</name>
<feature type="compositionally biased region" description="Basic residues" evidence="1">
    <location>
        <begin position="1"/>
        <end position="11"/>
    </location>
</feature>
<feature type="compositionally biased region" description="Basic and acidic residues" evidence="1">
    <location>
        <begin position="12"/>
        <end position="38"/>
    </location>
</feature>
<evidence type="ECO:0000313" key="2">
    <source>
        <dbReference type="EMBL" id="CEK96917.1"/>
    </source>
</evidence>
<reference evidence="2" key="1">
    <citation type="submission" date="2014-12" db="EMBL/GenBank/DDBJ databases">
        <title>Insight into the proteome of Arion vulgaris.</title>
        <authorList>
            <person name="Aradska J."/>
            <person name="Bulat T."/>
            <person name="Smidak R."/>
            <person name="Sarate P."/>
            <person name="Gangsoo J."/>
            <person name="Sialana F."/>
            <person name="Bilban M."/>
            <person name="Lubec G."/>
        </authorList>
    </citation>
    <scope>NUCLEOTIDE SEQUENCE</scope>
    <source>
        <tissue evidence="2">Skin</tissue>
    </source>
</reference>
<dbReference type="GO" id="GO:1990716">
    <property type="term" value="C:axonemal central apparatus"/>
    <property type="evidence" value="ECO:0007669"/>
    <property type="project" value="TreeGrafter"/>
</dbReference>
<dbReference type="PANTHER" id="PTHR21963:SF1">
    <property type="entry name" value="SPERM-ASSOCIATED ANTIGEN 17"/>
    <property type="match status" value="1"/>
</dbReference>
<feature type="non-terminal residue" evidence="2">
    <location>
        <position position="151"/>
    </location>
</feature>
<gene>
    <name evidence="2" type="primary">ORF213992</name>
</gene>
<dbReference type="EMBL" id="HACG01050052">
    <property type="protein sequence ID" value="CEK96917.1"/>
    <property type="molecule type" value="Transcribed_RNA"/>
</dbReference>
<accession>A0A0B7BVH1</accession>
<evidence type="ECO:0000256" key="1">
    <source>
        <dbReference type="SAM" id="MobiDB-lite"/>
    </source>
</evidence>
<proteinExistence type="predicted"/>
<dbReference type="GO" id="GO:0005576">
    <property type="term" value="C:extracellular region"/>
    <property type="evidence" value="ECO:0007669"/>
    <property type="project" value="GOC"/>
</dbReference>